<dbReference type="InterPro" id="IPR029016">
    <property type="entry name" value="GAF-like_dom_sf"/>
</dbReference>
<dbReference type="InterPro" id="IPR003018">
    <property type="entry name" value="GAF"/>
</dbReference>
<dbReference type="SUPFAM" id="SSF52540">
    <property type="entry name" value="P-loop containing nucleoside triphosphate hydrolases"/>
    <property type="match status" value="1"/>
</dbReference>
<dbReference type="Proteomes" id="UP000830055">
    <property type="component" value="Chromosome"/>
</dbReference>
<proteinExistence type="predicted"/>
<keyword evidence="3" id="KW-0805">Transcription regulation</keyword>
<sequence>MDILTTLAAIAIDLTADMKAEDRYDRLLTALHRAIPYDAATLLQVEQDRLVPIAARGLTPDAMGRTYRRQEHPRLDVICSAEEPVLFSRDSPLPDPFDGMLADDPGGLHPIHACLGCPLYLNDRLIGILTADALDAGAFDHLPQHYLKTVSAIAAAQMHLASLLTALEEKAERQGLIVSDLMQDRSLQSGSEIIGRSEAIAHLRREIELCAKSDFTILIQGETGVGKELVARAIHLHSRRRDQAMLYLNCAALPESLAESELFGHVKGAFTGATQDRSGKFELAHEGTLFLDEIGELSLPVQAKILRTIQNGEVQRIGSAKTSRVDVRLLAATNRDLAAEVGAGRFRLDLYHRLNVYPVRVPPLRERKEDIPLLAGHFIDRARRKLGLGEVRITPEALRLLTRYSWPGNVRELENIIARAVLKASQRDARSQHLVQIAPAHLAGDIGSAMYVQPAELPSTKRSGTSQLSLREEVRLYQIKLIEDALTRHNGNWAAAARDLQMNRSNLHHLATRLGIRHKQLTGVAADTLQPES</sequence>
<name>A0ABN6MBP7_9BACT</name>
<evidence type="ECO:0000256" key="5">
    <source>
        <dbReference type="ARBA" id="ARBA00023163"/>
    </source>
</evidence>
<evidence type="ECO:0000313" key="7">
    <source>
        <dbReference type="EMBL" id="BDD88907.1"/>
    </source>
</evidence>
<dbReference type="Pfam" id="PF02954">
    <property type="entry name" value="HTH_8"/>
    <property type="match status" value="1"/>
</dbReference>
<dbReference type="SUPFAM" id="SSF46689">
    <property type="entry name" value="Homeodomain-like"/>
    <property type="match status" value="1"/>
</dbReference>
<dbReference type="SUPFAM" id="SSF55781">
    <property type="entry name" value="GAF domain-like"/>
    <property type="match status" value="1"/>
</dbReference>
<dbReference type="PROSITE" id="PS00676">
    <property type="entry name" value="SIGMA54_INTERACT_2"/>
    <property type="match status" value="1"/>
</dbReference>
<evidence type="ECO:0000256" key="4">
    <source>
        <dbReference type="ARBA" id="ARBA00023125"/>
    </source>
</evidence>
<dbReference type="PROSITE" id="PS00675">
    <property type="entry name" value="SIGMA54_INTERACT_1"/>
    <property type="match status" value="1"/>
</dbReference>
<dbReference type="EMBL" id="AP025516">
    <property type="protein sequence ID" value="BDD88907.1"/>
    <property type="molecule type" value="Genomic_DNA"/>
</dbReference>
<keyword evidence="4" id="KW-0238">DNA-binding</keyword>
<keyword evidence="2" id="KW-0067">ATP-binding</keyword>
<dbReference type="InterPro" id="IPR003593">
    <property type="entry name" value="AAA+_ATPase"/>
</dbReference>
<dbReference type="PROSITE" id="PS00688">
    <property type="entry name" value="SIGMA54_INTERACT_3"/>
    <property type="match status" value="1"/>
</dbReference>
<accession>A0ABN6MBP7</accession>
<protein>
    <submittedName>
        <fullName evidence="7">Regulatory protein LuxO</fullName>
    </submittedName>
</protein>
<dbReference type="PRINTS" id="PR01590">
    <property type="entry name" value="HTHFIS"/>
</dbReference>
<dbReference type="InterPro" id="IPR027417">
    <property type="entry name" value="P-loop_NTPase"/>
</dbReference>
<dbReference type="Pfam" id="PF00158">
    <property type="entry name" value="Sigma54_activat"/>
    <property type="match status" value="1"/>
</dbReference>
<evidence type="ECO:0000256" key="2">
    <source>
        <dbReference type="ARBA" id="ARBA00022840"/>
    </source>
</evidence>
<dbReference type="Gene3D" id="3.40.50.300">
    <property type="entry name" value="P-loop containing nucleotide triphosphate hydrolases"/>
    <property type="match status" value="1"/>
</dbReference>
<dbReference type="SMART" id="SM00065">
    <property type="entry name" value="GAF"/>
    <property type="match status" value="1"/>
</dbReference>
<dbReference type="InterPro" id="IPR002197">
    <property type="entry name" value="HTH_Fis"/>
</dbReference>
<keyword evidence="8" id="KW-1185">Reference proteome</keyword>
<dbReference type="InterPro" id="IPR058031">
    <property type="entry name" value="AAA_lid_NorR"/>
</dbReference>
<dbReference type="Gene3D" id="3.30.450.40">
    <property type="match status" value="1"/>
</dbReference>
<feature type="domain" description="Sigma-54 factor interaction" evidence="6">
    <location>
        <begin position="193"/>
        <end position="422"/>
    </location>
</feature>
<dbReference type="PANTHER" id="PTHR32071">
    <property type="entry name" value="TRANSCRIPTIONAL REGULATORY PROTEIN"/>
    <property type="match status" value="1"/>
</dbReference>
<dbReference type="Gene3D" id="1.10.10.60">
    <property type="entry name" value="Homeodomain-like"/>
    <property type="match status" value="1"/>
</dbReference>
<evidence type="ECO:0000259" key="6">
    <source>
        <dbReference type="PROSITE" id="PS50045"/>
    </source>
</evidence>
<dbReference type="PROSITE" id="PS50045">
    <property type="entry name" value="SIGMA54_INTERACT_4"/>
    <property type="match status" value="1"/>
</dbReference>
<dbReference type="PANTHER" id="PTHR32071:SF35">
    <property type="entry name" value="ANAEROBIC NITRIC OXIDE REDUCTASE TRANSCRIPTION REGULATOR NORR"/>
    <property type="match status" value="1"/>
</dbReference>
<gene>
    <name evidence="7" type="ORF">DPPLL_32720</name>
</gene>
<dbReference type="CDD" id="cd00009">
    <property type="entry name" value="AAA"/>
    <property type="match status" value="1"/>
</dbReference>
<dbReference type="InterPro" id="IPR025943">
    <property type="entry name" value="Sigma_54_int_dom_ATP-bd_2"/>
</dbReference>
<evidence type="ECO:0000256" key="3">
    <source>
        <dbReference type="ARBA" id="ARBA00023015"/>
    </source>
</evidence>
<evidence type="ECO:0000313" key="8">
    <source>
        <dbReference type="Proteomes" id="UP000830055"/>
    </source>
</evidence>
<dbReference type="SMART" id="SM00382">
    <property type="entry name" value="AAA"/>
    <property type="match status" value="1"/>
</dbReference>
<dbReference type="InterPro" id="IPR009057">
    <property type="entry name" value="Homeodomain-like_sf"/>
</dbReference>
<organism evidence="7 8">
    <name type="scientific">Desulfofustis limnaeus</name>
    <dbReference type="NCBI Taxonomy" id="2740163"/>
    <lineage>
        <taxon>Bacteria</taxon>
        <taxon>Pseudomonadati</taxon>
        <taxon>Thermodesulfobacteriota</taxon>
        <taxon>Desulfobulbia</taxon>
        <taxon>Desulfobulbales</taxon>
        <taxon>Desulfocapsaceae</taxon>
        <taxon>Desulfofustis</taxon>
    </lineage>
</organism>
<keyword evidence="1" id="KW-0547">Nucleotide-binding</keyword>
<reference evidence="7 8" key="1">
    <citation type="submission" date="2022-01" db="EMBL/GenBank/DDBJ databases">
        <title>Desulfofustis limnae sp. nov., a novel mesophilic sulfate-reducing bacterium isolated from marsh soil.</title>
        <authorList>
            <person name="Watanabe M."/>
            <person name="Takahashi A."/>
            <person name="Kojima H."/>
            <person name="Fukui M."/>
        </authorList>
    </citation>
    <scope>NUCLEOTIDE SEQUENCE [LARGE SCALE GENOMIC DNA]</scope>
    <source>
        <strain evidence="7 8">PPLL</strain>
    </source>
</reference>
<dbReference type="InterPro" id="IPR002078">
    <property type="entry name" value="Sigma_54_int"/>
</dbReference>
<evidence type="ECO:0000256" key="1">
    <source>
        <dbReference type="ARBA" id="ARBA00022741"/>
    </source>
</evidence>
<dbReference type="Pfam" id="PF25601">
    <property type="entry name" value="AAA_lid_14"/>
    <property type="match status" value="1"/>
</dbReference>
<dbReference type="Pfam" id="PF01590">
    <property type="entry name" value="GAF"/>
    <property type="match status" value="1"/>
</dbReference>
<dbReference type="RefSeq" id="WP_284152236.1">
    <property type="nucleotide sequence ID" value="NZ_AP025516.1"/>
</dbReference>
<keyword evidence="5" id="KW-0804">Transcription</keyword>
<dbReference type="Gene3D" id="1.10.8.60">
    <property type="match status" value="1"/>
</dbReference>
<dbReference type="NCBIfam" id="NF003451">
    <property type="entry name" value="PRK05022.1"/>
    <property type="match status" value="1"/>
</dbReference>
<dbReference type="InterPro" id="IPR025662">
    <property type="entry name" value="Sigma_54_int_dom_ATP-bd_1"/>
</dbReference>
<dbReference type="InterPro" id="IPR025944">
    <property type="entry name" value="Sigma_54_int_dom_CS"/>
</dbReference>